<evidence type="ECO:0000313" key="2">
    <source>
        <dbReference type="EMBL" id="SVE08571.1"/>
    </source>
</evidence>
<gene>
    <name evidence="2" type="ORF">METZ01_LOCUS461425</name>
</gene>
<feature type="region of interest" description="Disordered" evidence="1">
    <location>
        <begin position="1"/>
        <end position="31"/>
    </location>
</feature>
<protein>
    <submittedName>
        <fullName evidence="2">Uncharacterized protein</fullName>
    </submittedName>
</protein>
<name>A0A383ALY5_9ZZZZ</name>
<proteinExistence type="predicted"/>
<accession>A0A383ALY5</accession>
<dbReference type="AlphaFoldDB" id="A0A383ALY5"/>
<reference evidence="2" key="1">
    <citation type="submission" date="2018-05" db="EMBL/GenBank/DDBJ databases">
        <authorList>
            <person name="Lanie J.A."/>
            <person name="Ng W.-L."/>
            <person name="Kazmierczak K.M."/>
            <person name="Andrzejewski T.M."/>
            <person name="Davidsen T.M."/>
            <person name="Wayne K.J."/>
            <person name="Tettelin H."/>
            <person name="Glass J.I."/>
            <person name="Rusch D."/>
            <person name="Podicherti R."/>
            <person name="Tsui H.-C.T."/>
            <person name="Winkler M.E."/>
        </authorList>
    </citation>
    <scope>NUCLEOTIDE SEQUENCE</scope>
</reference>
<evidence type="ECO:0000256" key="1">
    <source>
        <dbReference type="SAM" id="MobiDB-lite"/>
    </source>
</evidence>
<feature type="non-terminal residue" evidence="2">
    <location>
        <position position="1"/>
    </location>
</feature>
<dbReference type="EMBL" id="UINC01193120">
    <property type="protein sequence ID" value="SVE08571.1"/>
    <property type="molecule type" value="Genomic_DNA"/>
</dbReference>
<feature type="compositionally biased region" description="Basic and acidic residues" evidence="1">
    <location>
        <begin position="1"/>
        <end position="14"/>
    </location>
</feature>
<sequence>WAQSRYETRKKLSRTDVPTFNRWPSNDPVCA</sequence>
<organism evidence="2">
    <name type="scientific">marine metagenome</name>
    <dbReference type="NCBI Taxonomy" id="408172"/>
    <lineage>
        <taxon>unclassified sequences</taxon>
        <taxon>metagenomes</taxon>
        <taxon>ecological metagenomes</taxon>
    </lineage>
</organism>